<dbReference type="CDD" id="cd00077">
    <property type="entry name" value="HDc"/>
    <property type="match status" value="1"/>
</dbReference>
<proteinExistence type="inferred from homology"/>
<evidence type="ECO:0000259" key="2">
    <source>
        <dbReference type="Pfam" id="PF01966"/>
    </source>
</evidence>
<feature type="domain" description="HD" evidence="2">
    <location>
        <begin position="14"/>
        <end position="72"/>
    </location>
</feature>
<dbReference type="PANTHER" id="PTHR11373:SF4">
    <property type="entry name" value="DEOXYNUCLEOSIDE TRIPHOSPHATE TRIPHOSPHOHYDROLASE SAMHD1"/>
    <property type="match status" value="1"/>
</dbReference>
<reference evidence="3" key="1">
    <citation type="journal article" date="2021" name="Sci. Adv.">
        <title>The American lobster genome reveals insights on longevity, neural, and immune adaptations.</title>
        <authorList>
            <person name="Polinski J.M."/>
            <person name="Zimin A.V."/>
            <person name="Clark K.F."/>
            <person name="Kohn A.B."/>
            <person name="Sadowski N."/>
            <person name="Timp W."/>
            <person name="Ptitsyn A."/>
            <person name="Khanna P."/>
            <person name="Romanova D.Y."/>
            <person name="Williams P."/>
            <person name="Greenwood S.J."/>
            <person name="Moroz L.L."/>
            <person name="Walt D.R."/>
            <person name="Bodnar A.G."/>
        </authorList>
    </citation>
    <scope>NUCLEOTIDE SEQUENCE</scope>
    <source>
        <strain evidence="3">GMGI-L3</strain>
    </source>
</reference>
<keyword evidence="4" id="KW-1185">Reference proteome</keyword>
<comment type="similarity">
    <text evidence="1">Belongs to the SAMHD1 family.</text>
</comment>
<accession>A0A8J5N6M7</accession>
<evidence type="ECO:0000313" key="4">
    <source>
        <dbReference type="Proteomes" id="UP000747542"/>
    </source>
</evidence>
<organism evidence="3 4">
    <name type="scientific">Homarus americanus</name>
    <name type="common">American lobster</name>
    <dbReference type="NCBI Taxonomy" id="6706"/>
    <lineage>
        <taxon>Eukaryota</taxon>
        <taxon>Metazoa</taxon>
        <taxon>Ecdysozoa</taxon>
        <taxon>Arthropoda</taxon>
        <taxon>Crustacea</taxon>
        <taxon>Multicrustacea</taxon>
        <taxon>Malacostraca</taxon>
        <taxon>Eumalacostraca</taxon>
        <taxon>Eucarida</taxon>
        <taxon>Decapoda</taxon>
        <taxon>Pleocyemata</taxon>
        <taxon>Astacidea</taxon>
        <taxon>Nephropoidea</taxon>
        <taxon>Nephropidae</taxon>
        <taxon>Homarus</taxon>
    </lineage>
</organism>
<dbReference type="GO" id="GO:0008832">
    <property type="term" value="F:dGTPase activity"/>
    <property type="evidence" value="ECO:0007669"/>
    <property type="project" value="TreeGrafter"/>
</dbReference>
<dbReference type="InterPro" id="IPR050135">
    <property type="entry name" value="dGTPase-like"/>
</dbReference>
<gene>
    <name evidence="3" type="primary">Samhd1-L2</name>
    <name evidence="3" type="ORF">Hamer_G003089</name>
</gene>
<dbReference type="GO" id="GO:0006203">
    <property type="term" value="P:dGTP catabolic process"/>
    <property type="evidence" value="ECO:0007669"/>
    <property type="project" value="TreeGrafter"/>
</dbReference>
<dbReference type="Proteomes" id="UP000747542">
    <property type="component" value="Unassembled WGS sequence"/>
</dbReference>
<dbReference type="GO" id="GO:0005634">
    <property type="term" value="C:nucleus"/>
    <property type="evidence" value="ECO:0007669"/>
    <property type="project" value="TreeGrafter"/>
</dbReference>
<dbReference type="AlphaFoldDB" id="A0A8J5N6M7"/>
<dbReference type="EMBL" id="JAHLQT010007678">
    <property type="protein sequence ID" value="KAG7174187.1"/>
    <property type="molecule type" value="Genomic_DNA"/>
</dbReference>
<dbReference type="SUPFAM" id="SSF109604">
    <property type="entry name" value="HD-domain/PDEase-like"/>
    <property type="match status" value="1"/>
</dbReference>
<evidence type="ECO:0000313" key="3">
    <source>
        <dbReference type="EMBL" id="KAG7174187.1"/>
    </source>
</evidence>
<dbReference type="PANTHER" id="PTHR11373">
    <property type="entry name" value="DEOXYNUCLEOSIDE TRIPHOSPHATE TRIPHOSPHOHYDROLASE"/>
    <property type="match status" value="1"/>
</dbReference>
<dbReference type="InterPro" id="IPR003607">
    <property type="entry name" value="HD/PDEase_dom"/>
</dbReference>
<evidence type="ECO:0000256" key="1">
    <source>
        <dbReference type="ARBA" id="ARBA00005776"/>
    </source>
</evidence>
<sequence length="166" mass="19070">MLDIFFFPRVCHLAGELIGAIKTRQPELKIQDEDVLCVQIAGLCHDLGHGPFSHLWEEFVNEARPGKKWKKYKLGDKDKKFIRELIGGAKSANGIWPYEGLGKEKAFLYEVVANKRTGVDVDKWDYFVRDSYSFGMKVSSVPHCFSYLDHHTTTFSTMLEYVPYVS</sequence>
<dbReference type="Gene3D" id="1.10.3210.10">
    <property type="entry name" value="Hypothetical protein af1432"/>
    <property type="match status" value="1"/>
</dbReference>
<protein>
    <submittedName>
        <fullName evidence="3">Deoxynucleoside triphosphate triphosphohydrolase SAMHD1-like 2</fullName>
    </submittedName>
</protein>
<dbReference type="Pfam" id="PF01966">
    <property type="entry name" value="HD"/>
    <property type="match status" value="1"/>
</dbReference>
<dbReference type="InterPro" id="IPR006674">
    <property type="entry name" value="HD_domain"/>
</dbReference>
<name>A0A8J5N6M7_HOMAM</name>
<comment type="caution">
    <text evidence="3">The sequence shown here is derived from an EMBL/GenBank/DDBJ whole genome shotgun (WGS) entry which is preliminary data.</text>
</comment>